<sequence length="244" mass="26597">MWTASSLPSLSYKQHQQPLLPPPSTPYTVSCLAPPSISGTAEYHCLGRRPRSKTWVGTIVQCSIGTPNPAPAFCPLTKPSRRLLPEMDDRDCRDSHGSCCFTSSGRRRLLFMSLISLLHPPRTLAETLDAAKLLTIRNSLRAVLSKAKAAGMLRMAFHDAGTYDLKDHTGGMNGSIIYELDRPENTGLNKSVKILAKVKEEVNKIHQVSWADLIAVAGAEAVVLCGGPSIPVKIGRVDVRISHY</sequence>
<dbReference type="PROSITE" id="PS50873">
    <property type="entry name" value="PEROXIDASE_4"/>
    <property type="match status" value="1"/>
</dbReference>
<feature type="domain" description="Plant heme peroxidase family profile" evidence="10">
    <location>
        <begin position="149"/>
        <end position="244"/>
    </location>
</feature>
<proteinExistence type="inferred from homology"/>
<comment type="caution">
    <text evidence="11">The sequence shown here is derived from an EMBL/GenBank/DDBJ whole genome shotgun (WGS) entry which is preliminary data.</text>
</comment>
<evidence type="ECO:0000259" key="10">
    <source>
        <dbReference type="PROSITE" id="PS50873"/>
    </source>
</evidence>
<evidence type="ECO:0000256" key="2">
    <source>
        <dbReference type="ARBA" id="ARBA00022617"/>
    </source>
</evidence>
<protein>
    <submittedName>
        <fullName evidence="11">L-ascorbate peroxidase 6</fullName>
    </submittedName>
</protein>
<dbReference type="Proteomes" id="UP001418222">
    <property type="component" value="Unassembled WGS sequence"/>
</dbReference>
<dbReference type="PANTHER" id="PTHR31356">
    <property type="entry name" value="THYLAKOID LUMENAL 29 KDA PROTEIN, CHLOROPLASTIC-RELATED"/>
    <property type="match status" value="1"/>
</dbReference>
<dbReference type="InterPro" id="IPR010255">
    <property type="entry name" value="Haem_peroxidase_sf"/>
</dbReference>
<dbReference type="GO" id="GO:0034599">
    <property type="term" value="P:cellular response to oxidative stress"/>
    <property type="evidence" value="ECO:0007669"/>
    <property type="project" value="InterPro"/>
</dbReference>
<keyword evidence="12" id="KW-1185">Reference proteome</keyword>
<evidence type="ECO:0000256" key="1">
    <source>
        <dbReference type="ARBA" id="ARBA00022559"/>
    </source>
</evidence>
<dbReference type="PANTHER" id="PTHR31356:SF8">
    <property type="entry name" value="L-ASCORBATE PEROXIDASE 6-RELATED"/>
    <property type="match status" value="1"/>
</dbReference>
<dbReference type="PROSITE" id="PS00436">
    <property type="entry name" value="PEROXIDASE_2"/>
    <property type="match status" value="1"/>
</dbReference>
<dbReference type="Gene3D" id="1.10.520.10">
    <property type="match status" value="1"/>
</dbReference>
<dbReference type="GO" id="GO:0020037">
    <property type="term" value="F:heme binding"/>
    <property type="evidence" value="ECO:0007669"/>
    <property type="project" value="InterPro"/>
</dbReference>
<dbReference type="InterPro" id="IPR002207">
    <property type="entry name" value="Peroxidase_I"/>
</dbReference>
<dbReference type="InterPro" id="IPR044831">
    <property type="entry name" value="Ccp1-like"/>
</dbReference>
<evidence type="ECO:0000256" key="9">
    <source>
        <dbReference type="RuleBase" id="RU004241"/>
    </source>
</evidence>
<keyword evidence="2" id="KW-0349">Heme</keyword>
<dbReference type="InterPro" id="IPR019794">
    <property type="entry name" value="Peroxidases_AS"/>
</dbReference>
<dbReference type="AlphaFoldDB" id="A0AAP0BBZ4"/>
<evidence type="ECO:0000313" key="12">
    <source>
        <dbReference type="Proteomes" id="UP001418222"/>
    </source>
</evidence>
<evidence type="ECO:0000256" key="3">
    <source>
        <dbReference type="ARBA" id="ARBA00022723"/>
    </source>
</evidence>
<keyword evidence="5" id="KW-0630">Potassium</keyword>
<name>A0AAP0BBZ4_9ASPA</name>
<keyword evidence="3" id="KW-0479">Metal-binding</keyword>
<dbReference type="PRINTS" id="PR00458">
    <property type="entry name" value="PEROXIDASE"/>
</dbReference>
<dbReference type="PRINTS" id="PR00459">
    <property type="entry name" value="ASPEROXIDASE"/>
</dbReference>
<evidence type="ECO:0000313" key="11">
    <source>
        <dbReference type="EMBL" id="KAK8935052.1"/>
    </source>
</evidence>
<keyword evidence="4" id="KW-0106">Calcium</keyword>
<comment type="similarity">
    <text evidence="9">Belongs to the peroxidase family.</text>
</comment>
<gene>
    <name evidence="11" type="primary">APX6</name>
    <name evidence="11" type="ORF">KSP39_PZI013183</name>
</gene>
<evidence type="ECO:0000256" key="4">
    <source>
        <dbReference type="ARBA" id="ARBA00022837"/>
    </source>
</evidence>
<dbReference type="EMBL" id="JBBWWQ010000011">
    <property type="protein sequence ID" value="KAK8935052.1"/>
    <property type="molecule type" value="Genomic_DNA"/>
</dbReference>
<dbReference type="Pfam" id="PF00141">
    <property type="entry name" value="peroxidase"/>
    <property type="match status" value="1"/>
</dbReference>
<evidence type="ECO:0000256" key="8">
    <source>
        <dbReference type="ARBA" id="ARBA00047994"/>
    </source>
</evidence>
<dbReference type="GO" id="GO:0042744">
    <property type="term" value="P:hydrogen peroxide catabolic process"/>
    <property type="evidence" value="ECO:0007669"/>
    <property type="project" value="TreeGrafter"/>
</dbReference>
<organism evidence="11 12">
    <name type="scientific">Platanthera zijinensis</name>
    <dbReference type="NCBI Taxonomy" id="2320716"/>
    <lineage>
        <taxon>Eukaryota</taxon>
        <taxon>Viridiplantae</taxon>
        <taxon>Streptophyta</taxon>
        <taxon>Embryophyta</taxon>
        <taxon>Tracheophyta</taxon>
        <taxon>Spermatophyta</taxon>
        <taxon>Magnoliopsida</taxon>
        <taxon>Liliopsida</taxon>
        <taxon>Asparagales</taxon>
        <taxon>Orchidaceae</taxon>
        <taxon>Orchidoideae</taxon>
        <taxon>Orchideae</taxon>
        <taxon>Orchidinae</taxon>
        <taxon>Platanthera</taxon>
    </lineage>
</organism>
<dbReference type="GO" id="GO:0046872">
    <property type="term" value="F:metal ion binding"/>
    <property type="evidence" value="ECO:0007669"/>
    <property type="project" value="UniProtKB-KW"/>
</dbReference>
<keyword evidence="6" id="KW-0560">Oxidoreductase</keyword>
<keyword evidence="1 11" id="KW-0575">Peroxidase</keyword>
<comment type="catalytic activity">
    <reaction evidence="8">
        <text>L-ascorbate + H2O2 = L-dehydroascorbate + 2 H2O</text>
        <dbReference type="Rhea" id="RHEA:22996"/>
        <dbReference type="ChEBI" id="CHEBI:15377"/>
        <dbReference type="ChEBI" id="CHEBI:16240"/>
        <dbReference type="ChEBI" id="CHEBI:38290"/>
        <dbReference type="ChEBI" id="CHEBI:58539"/>
        <dbReference type="EC" id="1.11.1.11"/>
    </reaction>
</comment>
<keyword evidence="7" id="KW-0408">Iron</keyword>
<dbReference type="FunFam" id="1.10.520.10:FF:000011">
    <property type="entry name" value="L-ascorbate peroxidase"/>
    <property type="match status" value="1"/>
</dbReference>
<evidence type="ECO:0000256" key="6">
    <source>
        <dbReference type="ARBA" id="ARBA00023002"/>
    </source>
</evidence>
<dbReference type="GO" id="GO:0000302">
    <property type="term" value="P:response to reactive oxygen species"/>
    <property type="evidence" value="ECO:0007669"/>
    <property type="project" value="TreeGrafter"/>
</dbReference>
<evidence type="ECO:0000256" key="5">
    <source>
        <dbReference type="ARBA" id="ARBA00022958"/>
    </source>
</evidence>
<accession>A0AAP0BBZ4</accession>
<reference evidence="11 12" key="1">
    <citation type="journal article" date="2022" name="Nat. Plants">
        <title>Genomes of leafy and leafless Platanthera orchids illuminate the evolution of mycoheterotrophy.</title>
        <authorList>
            <person name="Li M.H."/>
            <person name="Liu K.W."/>
            <person name="Li Z."/>
            <person name="Lu H.C."/>
            <person name="Ye Q.L."/>
            <person name="Zhang D."/>
            <person name="Wang J.Y."/>
            <person name="Li Y.F."/>
            <person name="Zhong Z.M."/>
            <person name="Liu X."/>
            <person name="Yu X."/>
            <person name="Liu D.K."/>
            <person name="Tu X.D."/>
            <person name="Liu B."/>
            <person name="Hao Y."/>
            <person name="Liao X.Y."/>
            <person name="Jiang Y.T."/>
            <person name="Sun W.H."/>
            <person name="Chen J."/>
            <person name="Chen Y.Q."/>
            <person name="Ai Y."/>
            <person name="Zhai J.W."/>
            <person name="Wu S.S."/>
            <person name="Zhou Z."/>
            <person name="Hsiao Y.Y."/>
            <person name="Wu W.L."/>
            <person name="Chen Y.Y."/>
            <person name="Lin Y.F."/>
            <person name="Hsu J.L."/>
            <person name="Li C.Y."/>
            <person name="Wang Z.W."/>
            <person name="Zhao X."/>
            <person name="Zhong W.Y."/>
            <person name="Ma X.K."/>
            <person name="Ma L."/>
            <person name="Huang J."/>
            <person name="Chen G.Z."/>
            <person name="Huang M.Z."/>
            <person name="Huang L."/>
            <person name="Peng D.H."/>
            <person name="Luo Y.B."/>
            <person name="Zou S.Q."/>
            <person name="Chen S.P."/>
            <person name="Lan S."/>
            <person name="Tsai W.C."/>
            <person name="Van de Peer Y."/>
            <person name="Liu Z.J."/>
        </authorList>
    </citation>
    <scope>NUCLEOTIDE SEQUENCE [LARGE SCALE GENOMIC DNA]</scope>
    <source>
        <strain evidence="11">Lor287</strain>
    </source>
</reference>
<dbReference type="GO" id="GO:0016688">
    <property type="term" value="F:L-ascorbate peroxidase activity"/>
    <property type="evidence" value="ECO:0007669"/>
    <property type="project" value="UniProtKB-EC"/>
</dbReference>
<dbReference type="InterPro" id="IPR002016">
    <property type="entry name" value="Haem_peroxidase"/>
</dbReference>
<dbReference type="SUPFAM" id="SSF48113">
    <property type="entry name" value="Heme-dependent peroxidases"/>
    <property type="match status" value="1"/>
</dbReference>
<evidence type="ECO:0000256" key="7">
    <source>
        <dbReference type="ARBA" id="ARBA00023004"/>
    </source>
</evidence>